<organism evidence="2 3">
    <name type="scientific">Artemia franciscana</name>
    <name type="common">Brine shrimp</name>
    <name type="synonym">Artemia sanfranciscana</name>
    <dbReference type="NCBI Taxonomy" id="6661"/>
    <lineage>
        <taxon>Eukaryota</taxon>
        <taxon>Metazoa</taxon>
        <taxon>Ecdysozoa</taxon>
        <taxon>Arthropoda</taxon>
        <taxon>Crustacea</taxon>
        <taxon>Branchiopoda</taxon>
        <taxon>Anostraca</taxon>
        <taxon>Artemiidae</taxon>
        <taxon>Artemia</taxon>
    </lineage>
</organism>
<feature type="compositionally biased region" description="Basic and acidic residues" evidence="1">
    <location>
        <begin position="252"/>
        <end position="271"/>
    </location>
</feature>
<name>A0AA88HEC0_ARTSF</name>
<sequence>MGVLDISSEFSKPKKFAWEDEGEEYNDQRLNDLALFPNGSFHPLFSRSSTEKHLKCNICDTLVIGSAVYEHINGEGHIKALSDLKDVGVAIASARSHFVKTFQVSPEIPITRIHRGVDSKNQRIEEITLVTKGNTNDKNEKNGADPAVGVDSTNRRKEEITLVTDGNTNDKNEKNGANPAVGVDSTNRRKEEITLANDGEINDKNEKNGADPGVGVDSTNRRKEEITLANDGKINDKNEKNGADHGLGVDSTNRRKEETTLATDGDFHDKDGADLDQRKMLDQHAVSKEEPFHCSTIASPDDEINAPAHRSSVYVKGIETQGESYPAAQLHNTPRPIPLVRISPCSIPLVRITPWLTTPDQEESQGDKNCRFVTPKRNILNKIFGM</sequence>
<feature type="non-terminal residue" evidence="2">
    <location>
        <position position="386"/>
    </location>
</feature>
<dbReference type="Proteomes" id="UP001187531">
    <property type="component" value="Unassembled WGS sequence"/>
</dbReference>
<evidence type="ECO:0000256" key="1">
    <source>
        <dbReference type="SAM" id="MobiDB-lite"/>
    </source>
</evidence>
<feature type="region of interest" description="Disordered" evidence="1">
    <location>
        <begin position="134"/>
        <end position="271"/>
    </location>
</feature>
<gene>
    <name evidence="2" type="ORF">QYM36_013458</name>
</gene>
<keyword evidence="3" id="KW-1185">Reference proteome</keyword>
<evidence type="ECO:0000313" key="2">
    <source>
        <dbReference type="EMBL" id="KAK2709793.1"/>
    </source>
</evidence>
<reference evidence="2" key="1">
    <citation type="submission" date="2023-07" db="EMBL/GenBank/DDBJ databases">
        <title>Chromosome-level genome assembly of Artemia franciscana.</title>
        <authorList>
            <person name="Jo E."/>
        </authorList>
    </citation>
    <scope>NUCLEOTIDE SEQUENCE</scope>
    <source>
        <tissue evidence="2">Whole body</tissue>
    </source>
</reference>
<protein>
    <submittedName>
        <fullName evidence="2">Uncharacterized protein</fullName>
    </submittedName>
</protein>
<accession>A0AA88HEC0</accession>
<comment type="caution">
    <text evidence="2">The sequence shown here is derived from an EMBL/GenBank/DDBJ whole genome shotgun (WGS) entry which is preliminary data.</text>
</comment>
<feature type="compositionally biased region" description="Basic and acidic residues" evidence="1">
    <location>
        <begin position="233"/>
        <end position="243"/>
    </location>
</feature>
<dbReference type="AlphaFoldDB" id="A0AA88HEC0"/>
<dbReference type="EMBL" id="JAVRJZ010000017">
    <property type="protein sequence ID" value="KAK2709793.1"/>
    <property type="molecule type" value="Genomic_DNA"/>
</dbReference>
<evidence type="ECO:0000313" key="3">
    <source>
        <dbReference type="Proteomes" id="UP001187531"/>
    </source>
</evidence>
<proteinExistence type="predicted"/>